<feature type="domain" description="O-acyltransferase WSD1 C-terminal" evidence="13">
    <location>
        <begin position="310"/>
        <end position="452"/>
    </location>
</feature>
<gene>
    <name evidence="14" type="ORF">EP51_03825</name>
</gene>
<dbReference type="EMBL" id="CP008947">
    <property type="protein sequence ID" value="AII03786.1"/>
    <property type="molecule type" value="Genomic_DNA"/>
</dbReference>
<dbReference type="GO" id="GO:0051701">
    <property type="term" value="P:biological process involved in interaction with host"/>
    <property type="evidence" value="ECO:0007669"/>
    <property type="project" value="TreeGrafter"/>
</dbReference>
<dbReference type="InterPro" id="IPR014292">
    <property type="entry name" value="Acyl_transf_WS/DGAT"/>
</dbReference>
<comment type="pathway">
    <text evidence="1 11">Glycerolipid metabolism; triacylglycerol biosynthesis.</text>
</comment>
<dbReference type="AlphaFoldDB" id="A0A076EDQ3"/>
<proteinExistence type="inferred from homology"/>
<dbReference type="GO" id="GO:0004144">
    <property type="term" value="F:diacylglycerol O-acyltransferase activity"/>
    <property type="evidence" value="ECO:0007669"/>
    <property type="project" value="UniProtKB-EC"/>
</dbReference>
<dbReference type="GO" id="GO:0006071">
    <property type="term" value="P:glycerol metabolic process"/>
    <property type="evidence" value="ECO:0007669"/>
    <property type="project" value="UniProtKB-KW"/>
</dbReference>
<dbReference type="InterPro" id="IPR045034">
    <property type="entry name" value="O-acyltransferase_WSD1-like"/>
</dbReference>
<dbReference type="Pfam" id="PF03007">
    <property type="entry name" value="WS_DGAT_cat"/>
    <property type="match status" value="1"/>
</dbReference>
<dbReference type="PANTHER" id="PTHR31650">
    <property type="entry name" value="O-ACYLTRANSFERASE (WSD1-LIKE) FAMILY PROTEIN"/>
    <property type="match status" value="1"/>
</dbReference>
<evidence type="ECO:0000256" key="11">
    <source>
        <dbReference type="RuleBase" id="RU361241"/>
    </source>
</evidence>
<keyword evidence="8 11" id="KW-0443">Lipid metabolism</keyword>
<reference evidence="14 15" key="1">
    <citation type="submission" date="2014-07" db="EMBL/GenBank/DDBJ databases">
        <title>Genome Sequence of Rhodococcus opacus Strain R7, a Biodegrader of Mono- and Polycyclic Aromatic Hydrocarbons.</title>
        <authorList>
            <person name="Di Gennaro P."/>
            <person name="Zampolli J."/>
            <person name="Presti I."/>
            <person name="Cappelletti M."/>
            <person name="D'Ursi P."/>
            <person name="Orro A."/>
            <person name="Mezzelani A."/>
            <person name="Milanesi L."/>
        </authorList>
    </citation>
    <scope>NUCLEOTIDE SEQUENCE [LARGE SCALE GENOMIC DNA]</scope>
    <source>
        <strain evidence="14 15">R7</strain>
    </source>
</reference>
<evidence type="ECO:0000313" key="15">
    <source>
        <dbReference type="Proteomes" id="UP000028488"/>
    </source>
</evidence>
<dbReference type="PANTHER" id="PTHR31650:SF1">
    <property type="entry name" value="WAX ESTER SYNTHASE_DIACYLGLYCEROL ACYLTRANSFERASE 4-RELATED"/>
    <property type="match status" value="1"/>
</dbReference>
<comment type="catalytic activity">
    <reaction evidence="10 11">
        <text>an acyl-CoA + a 1,2-diacyl-sn-glycerol = a triacyl-sn-glycerol + CoA</text>
        <dbReference type="Rhea" id="RHEA:10868"/>
        <dbReference type="ChEBI" id="CHEBI:17815"/>
        <dbReference type="ChEBI" id="CHEBI:57287"/>
        <dbReference type="ChEBI" id="CHEBI:58342"/>
        <dbReference type="ChEBI" id="CHEBI:64615"/>
        <dbReference type="EC" id="2.3.1.20"/>
    </reaction>
</comment>
<dbReference type="GO" id="GO:0019432">
    <property type="term" value="P:triglyceride biosynthetic process"/>
    <property type="evidence" value="ECO:0007669"/>
    <property type="project" value="UniProtKB-UniPathway"/>
</dbReference>
<evidence type="ECO:0000256" key="7">
    <source>
        <dbReference type="ARBA" id="ARBA00022798"/>
    </source>
</evidence>
<evidence type="ECO:0000256" key="9">
    <source>
        <dbReference type="ARBA" id="ARBA00023315"/>
    </source>
</evidence>
<dbReference type="GO" id="GO:0001666">
    <property type="term" value="P:response to hypoxia"/>
    <property type="evidence" value="ECO:0007669"/>
    <property type="project" value="TreeGrafter"/>
</dbReference>
<evidence type="ECO:0000256" key="1">
    <source>
        <dbReference type="ARBA" id="ARBA00004771"/>
    </source>
</evidence>
<evidence type="ECO:0000256" key="8">
    <source>
        <dbReference type="ARBA" id="ARBA00023098"/>
    </source>
</evidence>
<dbReference type="InterPro" id="IPR009721">
    <property type="entry name" value="O-acyltransferase_WSD1_C"/>
</dbReference>
<name>A0A076EDQ3_RHOOP</name>
<sequence>MSVMSPTEAMFVLFETPSHPMHVGALELFEPPRESGPDHARAMFEALISHESASDTFRRRAVRPLRGASYPWWSFDDRIDLGYHVRHTAVPGRGRMEDLLSLVSQMHGMPLDPQHPMWEMHVIEGLADGRTAVFSKIHLSLMDGPAGLRLLHHALSTDPDARDCPAPWTPGVTGTSRRESVLPVAVVRAGVRAATSIVGVLPALAKVAYDGVREQHLTLPLQSPPTMLNVPVGRARKLAARSWPIRRLVSVATAARTTINAVVLAMCSGALRRYLLEQYALPEAPLTAMLPVPLDLGGTMIGPRGRDHGVGAMVVGLATDEADPAARLARISESVEHTNRVFGALSHTQFQLMSALAISPILLEPVRRFVDDTPPPFNVMISYMPGPSRPRYWNGARLDAVYPAPTVLGGQALSITLTSRSGQLDVGVVGDRQAVPHLQRIITHLETSLSDLENAVAASGT</sequence>
<dbReference type="GO" id="GO:0005886">
    <property type="term" value="C:plasma membrane"/>
    <property type="evidence" value="ECO:0007669"/>
    <property type="project" value="TreeGrafter"/>
</dbReference>
<dbReference type="Proteomes" id="UP000028488">
    <property type="component" value="Chromosome"/>
</dbReference>
<protein>
    <recommendedName>
        <fullName evidence="4 11">Diacylglycerol O-acyltransferase</fullName>
        <ecNumber evidence="4 11">2.3.1.20</ecNumber>
    </recommendedName>
</protein>
<dbReference type="InterPro" id="IPR004255">
    <property type="entry name" value="O-acyltransferase_WSD1_N"/>
</dbReference>
<evidence type="ECO:0000256" key="5">
    <source>
        <dbReference type="ARBA" id="ARBA00022516"/>
    </source>
</evidence>
<evidence type="ECO:0000256" key="2">
    <source>
        <dbReference type="ARBA" id="ARBA00005189"/>
    </source>
</evidence>
<keyword evidence="6 11" id="KW-0808">Transferase</keyword>
<accession>A0A076EDQ3</accession>
<dbReference type="Pfam" id="PF06974">
    <property type="entry name" value="WS_DGAT_C"/>
    <property type="match status" value="1"/>
</dbReference>
<keyword evidence="5 11" id="KW-0444">Lipid biosynthesis</keyword>
<dbReference type="UniPathway" id="UPA00282"/>
<evidence type="ECO:0000313" key="14">
    <source>
        <dbReference type="EMBL" id="AII03786.1"/>
    </source>
</evidence>
<keyword evidence="7 11" id="KW-0319">Glycerol metabolism</keyword>
<organism evidence="14 15">
    <name type="scientific">Rhodococcus opacus</name>
    <name type="common">Nocardia opaca</name>
    <dbReference type="NCBI Taxonomy" id="37919"/>
    <lineage>
        <taxon>Bacteria</taxon>
        <taxon>Bacillati</taxon>
        <taxon>Actinomycetota</taxon>
        <taxon>Actinomycetes</taxon>
        <taxon>Mycobacteriales</taxon>
        <taxon>Nocardiaceae</taxon>
        <taxon>Rhodococcus</taxon>
    </lineage>
</organism>
<dbReference type="eggNOG" id="COG1020">
    <property type="taxonomic scope" value="Bacteria"/>
</dbReference>
<evidence type="ECO:0000256" key="3">
    <source>
        <dbReference type="ARBA" id="ARBA00009587"/>
    </source>
</evidence>
<evidence type="ECO:0000259" key="12">
    <source>
        <dbReference type="Pfam" id="PF03007"/>
    </source>
</evidence>
<dbReference type="GO" id="GO:0071731">
    <property type="term" value="P:response to nitric oxide"/>
    <property type="evidence" value="ECO:0007669"/>
    <property type="project" value="TreeGrafter"/>
</dbReference>
<keyword evidence="9 11" id="KW-0012">Acyltransferase</keyword>
<feature type="domain" description="O-acyltransferase WSD1-like N-terminal" evidence="12">
    <location>
        <begin position="4"/>
        <end position="263"/>
    </location>
</feature>
<comment type="pathway">
    <text evidence="2">Lipid metabolism.</text>
</comment>
<evidence type="ECO:0000256" key="4">
    <source>
        <dbReference type="ARBA" id="ARBA00013244"/>
    </source>
</evidence>
<evidence type="ECO:0000256" key="6">
    <source>
        <dbReference type="ARBA" id="ARBA00022679"/>
    </source>
</evidence>
<comment type="similarity">
    <text evidence="3 11">Belongs to the long-chain O-acyltransferase family.</text>
</comment>
<evidence type="ECO:0000259" key="13">
    <source>
        <dbReference type="Pfam" id="PF06974"/>
    </source>
</evidence>
<evidence type="ECO:0000256" key="10">
    <source>
        <dbReference type="ARBA" id="ARBA00048109"/>
    </source>
</evidence>
<dbReference type="EC" id="2.3.1.20" evidence="4 11"/>
<dbReference type="RefSeq" id="WP_128638590.1">
    <property type="nucleotide sequence ID" value="NZ_CP008947.1"/>
</dbReference>
<dbReference type="NCBIfam" id="TIGR02946">
    <property type="entry name" value="acyl_WS_DGAT"/>
    <property type="match status" value="1"/>
</dbReference>